<proteinExistence type="predicted"/>
<dbReference type="SUPFAM" id="SSF55874">
    <property type="entry name" value="ATPase domain of HSP90 chaperone/DNA topoisomerase II/histidine kinase"/>
    <property type="match status" value="1"/>
</dbReference>
<comment type="caution">
    <text evidence="9">The sequence shown here is derived from an EMBL/GenBank/DDBJ whole genome shotgun (WGS) entry which is preliminary data.</text>
</comment>
<evidence type="ECO:0000256" key="6">
    <source>
        <dbReference type="ARBA" id="ARBA00023136"/>
    </source>
</evidence>
<protein>
    <submittedName>
        <fullName evidence="9">Sensor histidine kinase</fullName>
    </submittedName>
</protein>
<accession>A0A2W1LHP7</accession>
<evidence type="ECO:0000259" key="8">
    <source>
        <dbReference type="PROSITE" id="PS50885"/>
    </source>
</evidence>
<keyword evidence="10" id="KW-1185">Reference proteome</keyword>
<dbReference type="CDD" id="cd06225">
    <property type="entry name" value="HAMP"/>
    <property type="match status" value="1"/>
</dbReference>
<dbReference type="GO" id="GO:0005886">
    <property type="term" value="C:plasma membrane"/>
    <property type="evidence" value="ECO:0007669"/>
    <property type="project" value="UniProtKB-SubCell"/>
</dbReference>
<feature type="transmembrane region" description="Helical" evidence="7">
    <location>
        <begin position="285"/>
        <end position="304"/>
    </location>
</feature>
<dbReference type="Proteomes" id="UP000249522">
    <property type="component" value="Unassembled WGS sequence"/>
</dbReference>
<keyword evidence="6 7" id="KW-0472">Membrane</keyword>
<dbReference type="OrthoDB" id="9776552at2"/>
<comment type="subcellular location">
    <subcellularLocation>
        <location evidence="1">Cell membrane</location>
        <topology evidence="1">Multi-pass membrane protein</topology>
    </subcellularLocation>
</comment>
<reference evidence="9 10" key="1">
    <citation type="submission" date="2018-06" db="EMBL/GenBank/DDBJ databases">
        <title>Paenibacillus imtechensis sp. nov.</title>
        <authorList>
            <person name="Pinnaka A.K."/>
            <person name="Singh H."/>
            <person name="Kaur M."/>
        </authorList>
    </citation>
    <scope>NUCLEOTIDE SEQUENCE [LARGE SCALE GENOMIC DNA]</scope>
    <source>
        <strain evidence="9 10">SMB1</strain>
    </source>
</reference>
<feature type="transmembrane region" description="Helical" evidence="7">
    <location>
        <begin position="21"/>
        <end position="42"/>
    </location>
</feature>
<sequence length="582" mass="67656">MGRFNFKKFSLNHVKLRDKLLLMYMLSVFIPIVLTNVIFYQVTTSNIKNQKTRDADIAIEQLQRELRAVIDEAAGISYLYYIDPILNDNLDRTFTSEFEYVEAYNTQLRAVFNKSENAYKTIRGTMIYTDNPTIMASGPFQPLTPLVKDTEWYKMFSRKTASHPVLIQSGGLFSMMQRLEFKKAGVYTSFIRIELNMDTIRQLFENTSFQGKLYFTGQDGTVYYTNDKDVDWHSGSTELREVKVPDKSIEFTKVYVNNNYLNGWSLHGLMDERVMLEDVYKSGTFVIYLACINFLLPSLIIAGISRSIHVRLVRILRYMKRVKHQHFETIPEEDSKDEIGQLTFAFNRMTETINSLINDVYVADIQKKDLEIKQRQAQLHALHSQINPHFLFNALETIRMRSLIKGESETAKIVHHMAKIFRKSISWSRDWVTVQEELELIECFLEIQKYRFGDKLEYQLTVEDAVREQHIPKMVFLSFVENASIHGIEGSPGIGLITLQIGIAEGMLVFRLRDNGLGMTEKKLAEVLEYLQRDDQMGDHVGMKNAYYRLKLCFKESFDFRIESELGSGTTVEIRLPLREPT</sequence>
<dbReference type="GO" id="GO:0000155">
    <property type="term" value="F:phosphorelay sensor kinase activity"/>
    <property type="evidence" value="ECO:0007669"/>
    <property type="project" value="InterPro"/>
</dbReference>
<dbReference type="InterPro" id="IPR050640">
    <property type="entry name" value="Bact_2-comp_sensor_kinase"/>
</dbReference>
<evidence type="ECO:0000256" key="7">
    <source>
        <dbReference type="SAM" id="Phobius"/>
    </source>
</evidence>
<dbReference type="SMART" id="SM00304">
    <property type="entry name" value="HAMP"/>
    <property type="match status" value="1"/>
</dbReference>
<keyword evidence="7" id="KW-0812">Transmembrane</keyword>
<name>A0A2W1LHP7_9BACL</name>
<dbReference type="PROSITE" id="PS50885">
    <property type="entry name" value="HAMP"/>
    <property type="match status" value="1"/>
</dbReference>
<dbReference type="Pfam" id="PF06580">
    <property type="entry name" value="His_kinase"/>
    <property type="match status" value="1"/>
</dbReference>
<dbReference type="InterPro" id="IPR036890">
    <property type="entry name" value="HATPase_C_sf"/>
</dbReference>
<gene>
    <name evidence="9" type="ORF">DNH61_19020</name>
</gene>
<evidence type="ECO:0000256" key="3">
    <source>
        <dbReference type="ARBA" id="ARBA00022553"/>
    </source>
</evidence>
<keyword evidence="5 9" id="KW-0418">Kinase</keyword>
<dbReference type="InterPro" id="IPR010559">
    <property type="entry name" value="Sig_transdc_His_kin_internal"/>
</dbReference>
<dbReference type="Gene3D" id="3.30.565.10">
    <property type="entry name" value="Histidine kinase-like ATPase, C-terminal domain"/>
    <property type="match status" value="1"/>
</dbReference>
<dbReference type="InterPro" id="IPR003660">
    <property type="entry name" value="HAMP_dom"/>
</dbReference>
<dbReference type="Gene3D" id="6.10.340.10">
    <property type="match status" value="1"/>
</dbReference>
<keyword evidence="2" id="KW-1003">Cell membrane</keyword>
<evidence type="ECO:0000313" key="9">
    <source>
        <dbReference type="EMBL" id="PZD94485.1"/>
    </source>
</evidence>
<organism evidence="9 10">
    <name type="scientific">Paenibacillus sambharensis</name>
    <dbReference type="NCBI Taxonomy" id="1803190"/>
    <lineage>
        <taxon>Bacteria</taxon>
        <taxon>Bacillati</taxon>
        <taxon>Bacillota</taxon>
        <taxon>Bacilli</taxon>
        <taxon>Bacillales</taxon>
        <taxon>Paenibacillaceae</taxon>
        <taxon>Paenibacillus</taxon>
    </lineage>
</organism>
<dbReference type="PANTHER" id="PTHR34220">
    <property type="entry name" value="SENSOR HISTIDINE KINASE YPDA"/>
    <property type="match status" value="1"/>
</dbReference>
<dbReference type="EMBL" id="QKRB01000053">
    <property type="protein sequence ID" value="PZD94485.1"/>
    <property type="molecule type" value="Genomic_DNA"/>
</dbReference>
<evidence type="ECO:0000256" key="1">
    <source>
        <dbReference type="ARBA" id="ARBA00004651"/>
    </source>
</evidence>
<dbReference type="PANTHER" id="PTHR34220:SF7">
    <property type="entry name" value="SENSOR HISTIDINE KINASE YPDA"/>
    <property type="match status" value="1"/>
</dbReference>
<keyword evidence="3" id="KW-0597">Phosphoprotein</keyword>
<dbReference type="SUPFAM" id="SSF158472">
    <property type="entry name" value="HAMP domain-like"/>
    <property type="match status" value="1"/>
</dbReference>
<dbReference type="AlphaFoldDB" id="A0A2W1LHP7"/>
<evidence type="ECO:0000313" key="10">
    <source>
        <dbReference type="Proteomes" id="UP000249522"/>
    </source>
</evidence>
<keyword evidence="4" id="KW-0808">Transferase</keyword>
<feature type="domain" description="HAMP" evidence="8">
    <location>
        <begin position="306"/>
        <end position="358"/>
    </location>
</feature>
<evidence type="ECO:0000256" key="2">
    <source>
        <dbReference type="ARBA" id="ARBA00022475"/>
    </source>
</evidence>
<evidence type="ECO:0000256" key="5">
    <source>
        <dbReference type="ARBA" id="ARBA00022777"/>
    </source>
</evidence>
<dbReference type="InterPro" id="IPR003594">
    <property type="entry name" value="HATPase_dom"/>
</dbReference>
<evidence type="ECO:0000256" key="4">
    <source>
        <dbReference type="ARBA" id="ARBA00022679"/>
    </source>
</evidence>
<dbReference type="RefSeq" id="WP_111148306.1">
    <property type="nucleotide sequence ID" value="NZ_QKRB01000053.1"/>
</dbReference>
<keyword evidence="7" id="KW-1133">Transmembrane helix</keyword>
<dbReference type="Pfam" id="PF00672">
    <property type="entry name" value="HAMP"/>
    <property type="match status" value="1"/>
</dbReference>
<dbReference type="Pfam" id="PF02518">
    <property type="entry name" value="HATPase_c"/>
    <property type="match status" value="1"/>
</dbReference>